<dbReference type="VEuPathDB" id="ToxoDB:EMWEY_00055590"/>
<keyword evidence="2" id="KW-0732">Signal</keyword>
<sequence>MGALVTHLPFWASLLFVLNASAEGSHLNGAAEGPVLQGPSVYRGQAPDEIGHDSATTSREDVLVPLRATKEHRWCNALDLRSTYGACSSNRSAGQPSVLPETLDNGCFGVVLLLLLLAAADQSERLLRRVWGPLRSLANLVQRSRTRYNSSNNRFAAAAETEEGKKLLDELASLQKQLVQEQMQQQQLSATAEFAAYARKQRKIDQLVSSRDTCIQHLQQLQQQQQPHQQQSKSSMPVLLRAVYQLLLKPIAKRHGYSLVKPLVCWAVFVSMGARIILPTAQLTPLNLLGPRCHVVFPFAFVICRIFLNEVYILLAVPNAQSAASSTAKARAIVGFTRVKILELRAAKNQLVAPPAYMSPGSSDTKVGGCSGEEQSCQAFTALLAA</sequence>
<evidence type="ECO:0000313" key="4">
    <source>
        <dbReference type="Proteomes" id="UP000030763"/>
    </source>
</evidence>
<feature type="coiled-coil region" evidence="1">
    <location>
        <begin position="157"/>
        <end position="191"/>
    </location>
</feature>
<dbReference type="EMBL" id="HG720096">
    <property type="protein sequence ID" value="CDJ59089.1"/>
    <property type="molecule type" value="Genomic_DNA"/>
</dbReference>
<evidence type="ECO:0000256" key="1">
    <source>
        <dbReference type="SAM" id="Coils"/>
    </source>
</evidence>
<evidence type="ECO:0000313" key="3">
    <source>
        <dbReference type="EMBL" id="CDJ59089.1"/>
    </source>
</evidence>
<proteinExistence type="predicted"/>
<dbReference type="AlphaFoldDB" id="U6M9E5"/>
<organism evidence="3 4">
    <name type="scientific">Eimeria maxima</name>
    <name type="common">Coccidian parasite</name>
    <dbReference type="NCBI Taxonomy" id="5804"/>
    <lineage>
        <taxon>Eukaryota</taxon>
        <taxon>Sar</taxon>
        <taxon>Alveolata</taxon>
        <taxon>Apicomplexa</taxon>
        <taxon>Conoidasida</taxon>
        <taxon>Coccidia</taxon>
        <taxon>Eucoccidiorida</taxon>
        <taxon>Eimeriorina</taxon>
        <taxon>Eimeriidae</taxon>
        <taxon>Eimeria</taxon>
    </lineage>
</organism>
<keyword evidence="1" id="KW-0175">Coiled coil</keyword>
<dbReference type="OrthoDB" id="348172at2759"/>
<protein>
    <submittedName>
        <fullName evidence="3">Uncharacterized protein</fullName>
    </submittedName>
</protein>
<keyword evidence="4" id="KW-1185">Reference proteome</keyword>
<gene>
    <name evidence="3" type="ORF">EMWEY_00055590</name>
</gene>
<dbReference type="OMA" id="GNNINRF"/>
<reference evidence="3" key="2">
    <citation type="submission" date="2013-10" db="EMBL/GenBank/DDBJ databases">
        <authorList>
            <person name="Aslett M."/>
        </authorList>
    </citation>
    <scope>NUCLEOTIDE SEQUENCE [LARGE SCALE GENOMIC DNA]</scope>
    <source>
        <strain evidence="3">Weybridge</strain>
    </source>
</reference>
<feature type="signal peptide" evidence="2">
    <location>
        <begin position="1"/>
        <end position="24"/>
    </location>
</feature>
<evidence type="ECO:0000256" key="2">
    <source>
        <dbReference type="SAM" id="SignalP"/>
    </source>
</evidence>
<accession>U6M9E5</accession>
<dbReference type="GeneID" id="25339545"/>
<name>U6M9E5_EIMMA</name>
<feature type="chain" id="PRO_5004675304" evidence="2">
    <location>
        <begin position="25"/>
        <end position="386"/>
    </location>
</feature>
<dbReference type="RefSeq" id="XP_013335737.1">
    <property type="nucleotide sequence ID" value="XM_013480283.1"/>
</dbReference>
<dbReference type="Proteomes" id="UP000030763">
    <property type="component" value="Unassembled WGS sequence"/>
</dbReference>
<reference evidence="3" key="1">
    <citation type="submission" date="2013-10" db="EMBL/GenBank/DDBJ databases">
        <title>Genomic analysis of the causative agents of coccidiosis in chickens.</title>
        <authorList>
            <person name="Reid A.J."/>
            <person name="Blake D."/>
            <person name="Billington K."/>
            <person name="Browne H."/>
            <person name="Dunn M."/>
            <person name="Hung S."/>
            <person name="Kawahara F."/>
            <person name="Miranda-Saavedra D."/>
            <person name="Mourier T."/>
            <person name="Nagra H."/>
            <person name="Otto T.D."/>
            <person name="Rawlings N."/>
            <person name="Sanchez A."/>
            <person name="Sanders M."/>
            <person name="Subramaniam C."/>
            <person name="Tay Y."/>
            <person name="Dear P."/>
            <person name="Doerig C."/>
            <person name="Gruber A."/>
            <person name="Parkinson J."/>
            <person name="Shirley M."/>
            <person name="Wan K.L."/>
            <person name="Berriman M."/>
            <person name="Tomley F."/>
            <person name="Pain A."/>
        </authorList>
    </citation>
    <scope>NUCLEOTIDE SEQUENCE [LARGE SCALE GENOMIC DNA]</scope>
    <source>
        <strain evidence="3">Weybridge</strain>
    </source>
</reference>